<dbReference type="PANTHER" id="PTHR11710:SF0">
    <property type="entry name" value="40S RIBOSOMAL PROTEIN S19"/>
    <property type="match status" value="1"/>
</dbReference>
<dbReference type="GO" id="GO:0006412">
    <property type="term" value="P:translation"/>
    <property type="evidence" value="ECO:0007669"/>
    <property type="project" value="InterPro"/>
</dbReference>
<protein>
    <submittedName>
        <fullName evidence="4">SSU ribosomal protein S19E</fullName>
    </submittedName>
</protein>
<proteinExistence type="inferred from homology"/>
<organism evidence="4 5">
    <name type="scientific">Giardia duodenalis assemblage B</name>
    <dbReference type="NCBI Taxonomy" id="1394984"/>
    <lineage>
        <taxon>Eukaryota</taxon>
        <taxon>Metamonada</taxon>
        <taxon>Diplomonadida</taxon>
        <taxon>Hexamitidae</taxon>
        <taxon>Giardiinae</taxon>
        <taxon>Giardia</taxon>
    </lineage>
</organism>
<evidence type="ECO:0000313" key="5">
    <source>
        <dbReference type="Proteomes" id="UP000070089"/>
    </source>
</evidence>
<dbReference type="VEuPathDB" id="GiardiaDB:QR46_4253"/>
<dbReference type="Gene3D" id="1.10.10.10">
    <property type="entry name" value="Winged helix-like DNA-binding domain superfamily/Winged helix DNA-binding domain"/>
    <property type="match status" value="1"/>
</dbReference>
<dbReference type="SMART" id="SM01413">
    <property type="entry name" value="Ribosomal_S19e"/>
    <property type="match status" value="1"/>
</dbReference>
<evidence type="ECO:0000256" key="2">
    <source>
        <dbReference type="ARBA" id="ARBA00022980"/>
    </source>
</evidence>
<keyword evidence="3" id="KW-0687">Ribonucleoprotein</keyword>
<dbReference type="InterPro" id="IPR036388">
    <property type="entry name" value="WH-like_DNA-bd_sf"/>
</dbReference>
<dbReference type="PANTHER" id="PTHR11710">
    <property type="entry name" value="40S RIBOSOMAL PROTEIN S19"/>
    <property type="match status" value="1"/>
</dbReference>
<sequence>MSSVTRVPADIFITSFAAHLKNRGIIKCPAFTDYVKTGVSRQYAPRDADWFYIKAASVIRHFYISGSHPVGVAGLARKYSSLQKGKTTPHHTKRASCKVIRSIVSQFLGQKLLIGGERGRHISPNGKKMVEDFAEGLQK</sequence>
<dbReference type="InterPro" id="IPR036390">
    <property type="entry name" value="WH_DNA-bd_sf"/>
</dbReference>
<keyword evidence="2 4" id="KW-0689">Ribosomal protein</keyword>
<dbReference type="SUPFAM" id="SSF46785">
    <property type="entry name" value="Winged helix' DNA-binding domain"/>
    <property type="match status" value="1"/>
</dbReference>
<accession>A0A132NP83</accession>
<dbReference type="Pfam" id="PF01090">
    <property type="entry name" value="Ribosomal_S19e"/>
    <property type="match status" value="1"/>
</dbReference>
<dbReference type="GO" id="GO:0000028">
    <property type="term" value="P:ribosomal small subunit assembly"/>
    <property type="evidence" value="ECO:0007669"/>
    <property type="project" value="TreeGrafter"/>
</dbReference>
<dbReference type="AlphaFoldDB" id="A0A132NP83"/>
<evidence type="ECO:0000256" key="1">
    <source>
        <dbReference type="ARBA" id="ARBA00010014"/>
    </source>
</evidence>
<dbReference type="EMBL" id="JXTI01000156">
    <property type="protein sequence ID" value="KWX11791.1"/>
    <property type="molecule type" value="Genomic_DNA"/>
</dbReference>
<dbReference type="InterPro" id="IPR001266">
    <property type="entry name" value="Ribosomal_eS19"/>
</dbReference>
<evidence type="ECO:0000313" key="4">
    <source>
        <dbReference type="EMBL" id="KWX11791.1"/>
    </source>
</evidence>
<dbReference type="GO" id="GO:0022627">
    <property type="term" value="C:cytosolic small ribosomal subunit"/>
    <property type="evidence" value="ECO:0007669"/>
    <property type="project" value="TreeGrafter"/>
</dbReference>
<dbReference type="GO" id="GO:0003735">
    <property type="term" value="F:structural constituent of ribosome"/>
    <property type="evidence" value="ECO:0007669"/>
    <property type="project" value="InterPro"/>
</dbReference>
<evidence type="ECO:0000256" key="3">
    <source>
        <dbReference type="ARBA" id="ARBA00023274"/>
    </source>
</evidence>
<name>A0A132NP83_GIAIN</name>
<dbReference type="OrthoDB" id="428974at2759"/>
<dbReference type="Proteomes" id="UP000070089">
    <property type="component" value="Unassembled WGS sequence"/>
</dbReference>
<reference evidence="4 5" key="1">
    <citation type="journal article" date="2015" name="Mol. Biochem. Parasitol.">
        <title>Identification of polymorphic genes for use in assemblage B genotyping assays through comparative genomics of multiple assemblage B Giardia duodenalis isolates.</title>
        <authorList>
            <person name="Wielinga C."/>
            <person name="Thompson R.C."/>
            <person name="Monis P."/>
            <person name="Ryan U."/>
        </authorList>
    </citation>
    <scope>NUCLEOTIDE SEQUENCE [LARGE SCALE GENOMIC DNA]</scope>
    <source>
        <strain evidence="4 5">BAH15c1</strain>
    </source>
</reference>
<comment type="caution">
    <text evidence="4">The sequence shown here is derived from an EMBL/GenBank/DDBJ whole genome shotgun (WGS) entry which is preliminary data.</text>
</comment>
<gene>
    <name evidence="4" type="ORF">QR46_4253</name>
</gene>
<comment type="similarity">
    <text evidence="1">Belongs to the eukaryotic ribosomal protein eS19 family.</text>
</comment>
<dbReference type="GO" id="GO:0003723">
    <property type="term" value="F:RNA binding"/>
    <property type="evidence" value="ECO:0007669"/>
    <property type="project" value="TreeGrafter"/>
</dbReference>